<gene>
    <name evidence="2" type="ORF">C7M71_026270</name>
</gene>
<evidence type="ECO:0000256" key="1">
    <source>
        <dbReference type="SAM" id="MobiDB-lite"/>
    </source>
</evidence>
<keyword evidence="3" id="KW-1185">Reference proteome</keyword>
<dbReference type="RefSeq" id="WP_111492635.1">
    <property type="nucleotide sequence ID" value="NZ_CP031264.1"/>
</dbReference>
<protein>
    <submittedName>
        <fullName evidence="2">Uncharacterized protein</fullName>
    </submittedName>
</protein>
<accession>A0A345T328</accession>
<dbReference type="EMBL" id="CP031264">
    <property type="protein sequence ID" value="AXI80383.1"/>
    <property type="molecule type" value="Genomic_DNA"/>
</dbReference>
<reference evidence="3" key="1">
    <citation type="submission" date="2018-07" db="EMBL/GenBank/DDBJ databases">
        <title>Streptacidiphilus bronchialis DSM 106435 chromosome.</title>
        <authorList>
            <person name="Batra D."/>
            <person name="Gulvik C.A."/>
        </authorList>
    </citation>
    <scope>NUCLEOTIDE SEQUENCE [LARGE SCALE GENOMIC DNA]</scope>
    <source>
        <strain evidence="3">DSM 106435</strain>
    </source>
</reference>
<dbReference type="Proteomes" id="UP000249340">
    <property type="component" value="Chromosome"/>
</dbReference>
<feature type="region of interest" description="Disordered" evidence="1">
    <location>
        <begin position="82"/>
        <end position="103"/>
    </location>
</feature>
<dbReference type="AlphaFoldDB" id="A0A345T328"/>
<dbReference type="KEGG" id="stri:C7M71_026270"/>
<evidence type="ECO:0000313" key="2">
    <source>
        <dbReference type="EMBL" id="AXI80383.1"/>
    </source>
</evidence>
<organism evidence="2 3">
    <name type="scientific">Peterkaempfera bronchialis</name>
    <dbReference type="NCBI Taxonomy" id="2126346"/>
    <lineage>
        <taxon>Bacteria</taxon>
        <taxon>Bacillati</taxon>
        <taxon>Actinomycetota</taxon>
        <taxon>Actinomycetes</taxon>
        <taxon>Kitasatosporales</taxon>
        <taxon>Streptomycetaceae</taxon>
        <taxon>Peterkaempfera</taxon>
    </lineage>
</organism>
<dbReference type="InterPro" id="IPR045428">
    <property type="entry name" value="EACC1"/>
</dbReference>
<name>A0A345T328_9ACTN</name>
<evidence type="ECO:0000313" key="3">
    <source>
        <dbReference type="Proteomes" id="UP000249340"/>
    </source>
</evidence>
<proteinExistence type="predicted"/>
<dbReference type="Pfam" id="PF19953">
    <property type="entry name" value="EACC1"/>
    <property type="match status" value="1"/>
</dbReference>
<sequence length="132" mass="14298">MQPGEVRIVVEGAGAHADAVRTLDKWLAGERDQGLGDRPRRIVPREDGEPVQGLLADIVLNLGTDGVVALVGVLVRSLHSHLRNQPDPGRSVTVRLPNGSRFTVPRGEMTQGEFEALTLRIVRALNQDDQPG</sequence>